<evidence type="ECO:0000256" key="1">
    <source>
        <dbReference type="SAM" id="Phobius"/>
    </source>
</evidence>
<reference evidence="3 4" key="1">
    <citation type="submission" date="2017-03" db="EMBL/GenBank/DDBJ databases">
        <title>Paenibacillus larvae genome sequencing.</title>
        <authorList>
            <person name="Dingman D.W."/>
        </authorList>
    </citation>
    <scope>NUCLEOTIDE SEQUENCE [LARGE SCALE GENOMIC DNA]</scope>
    <source>
        <strain evidence="3 4">SAG 10367</strain>
    </source>
</reference>
<dbReference type="EMBL" id="CP020557">
    <property type="protein sequence ID" value="ARF67923.1"/>
    <property type="molecule type" value="Genomic_DNA"/>
</dbReference>
<sequence length="343" mass="38525">MSTTSATETQLTPAALEQHLPEKASSGKRKIIWLVLGSFLILIVSLILAFHAFIAWTLARPIIAPLSSNPMKAVKLPYEDIRFPNSNGSSHLEGWYIPASSGEDASTASDKTVIFSHGYGGNREELWVPLYSLAKELNKRHYNVVMFDYGYVQPGSERIVTAGVQESKELLGAVQYARERGAREVYVWGFSMGAGTALQAALHSDDITGMILDSTFILNADTLYHNMKQYVDLPKFPSLNLVRLFFPLINGISLNQVPFSSVTNKKYDIPIFFIHGTDDTKAPYEIIEGVYDRQKENASSKLWIYPGGQHELIYRADPKEYIEQTMNFLQDIEISRNVKVAYE</sequence>
<protein>
    <submittedName>
        <fullName evidence="3">Alpha/beta hydrolase</fullName>
    </submittedName>
</protein>
<keyword evidence="1" id="KW-0812">Transmembrane</keyword>
<dbReference type="InterPro" id="IPR000073">
    <property type="entry name" value="AB_hydrolase_1"/>
</dbReference>
<evidence type="ECO:0000313" key="4">
    <source>
        <dbReference type="Proteomes" id="UP000192727"/>
    </source>
</evidence>
<dbReference type="RefSeq" id="WP_023485147.1">
    <property type="nucleotide sequence ID" value="NZ_CP020557.1"/>
</dbReference>
<accession>A0A1V0URL5</accession>
<dbReference type="PANTHER" id="PTHR43358:SF4">
    <property type="entry name" value="ALPHA_BETA HYDROLASE FOLD-1 DOMAIN-CONTAINING PROTEIN"/>
    <property type="match status" value="1"/>
</dbReference>
<evidence type="ECO:0000313" key="3">
    <source>
        <dbReference type="EMBL" id="ARF67923.1"/>
    </source>
</evidence>
<feature type="transmembrane region" description="Helical" evidence="1">
    <location>
        <begin position="31"/>
        <end position="59"/>
    </location>
</feature>
<proteinExistence type="predicted"/>
<gene>
    <name evidence="3" type="ORF">B7C51_08915</name>
</gene>
<name>A0A1V0URL5_9BACL</name>
<dbReference type="Gene3D" id="3.40.50.1820">
    <property type="entry name" value="alpha/beta hydrolase"/>
    <property type="match status" value="1"/>
</dbReference>
<keyword evidence="1" id="KW-0472">Membrane</keyword>
<dbReference type="Pfam" id="PF00561">
    <property type="entry name" value="Abhydrolase_1"/>
    <property type="match status" value="1"/>
</dbReference>
<dbReference type="PANTHER" id="PTHR43358">
    <property type="entry name" value="ALPHA/BETA-HYDROLASE"/>
    <property type="match status" value="1"/>
</dbReference>
<organism evidence="3 4">
    <name type="scientific">Paenibacillus larvae subsp. pulvifaciens</name>
    <dbReference type="NCBI Taxonomy" id="1477"/>
    <lineage>
        <taxon>Bacteria</taxon>
        <taxon>Bacillati</taxon>
        <taxon>Bacillota</taxon>
        <taxon>Bacilli</taxon>
        <taxon>Bacillales</taxon>
        <taxon>Paenibacillaceae</taxon>
        <taxon>Paenibacillus</taxon>
    </lineage>
</organism>
<keyword evidence="3" id="KW-0378">Hydrolase</keyword>
<dbReference type="SUPFAM" id="SSF53474">
    <property type="entry name" value="alpha/beta-Hydrolases"/>
    <property type="match status" value="1"/>
</dbReference>
<dbReference type="InterPro" id="IPR029058">
    <property type="entry name" value="AB_hydrolase_fold"/>
</dbReference>
<dbReference type="InterPro" id="IPR052920">
    <property type="entry name" value="DNA-binding_regulatory"/>
</dbReference>
<dbReference type="AlphaFoldDB" id="A0A1V0URL5"/>
<feature type="domain" description="AB hydrolase-1" evidence="2">
    <location>
        <begin position="112"/>
        <end position="227"/>
    </location>
</feature>
<dbReference type="Proteomes" id="UP000192727">
    <property type="component" value="Chromosome"/>
</dbReference>
<dbReference type="GO" id="GO:0016787">
    <property type="term" value="F:hydrolase activity"/>
    <property type="evidence" value="ECO:0007669"/>
    <property type="project" value="UniProtKB-KW"/>
</dbReference>
<keyword evidence="1" id="KW-1133">Transmembrane helix</keyword>
<evidence type="ECO:0000259" key="2">
    <source>
        <dbReference type="Pfam" id="PF00561"/>
    </source>
</evidence>